<feature type="signal peptide" evidence="4">
    <location>
        <begin position="1"/>
        <end position="19"/>
    </location>
</feature>
<evidence type="ECO:0000256" key="3">
    <source>
        <dbReference type="PROSITE-ProRule" id="PRU00433"/>
    </source>
</evidence>
<sequence>MKLASFSALCMTCTLVACAGDGEGLDENGRPAGEDSGTLQPTFQSIQSLVFTPACTGCHAGAAAPLGLRLDEGASYALLVNAPSVEVPALMRVQPGNPDASYLIQKIEGTAAVGARMPLNAPPLPQATVDVIRQWIADGAPNTSGGGSQKTRIEFAHLIAVSPMRFESAPASMREIVVTSDTELDTSLLQSDLVTLRVSGGDGEFAAGNERTVPVQVRVRSTQPSVLAIEPRVTPLAADEYELRISGSDPVALADLAARPIDGDHDGTAGGDFVLRFTVETAR</sequence>
<reference evidence="6 7" key="1">
    <citation type="journal article" date="2021" name="Int. J. Syst. Evol. Microbiol.">
        <title>Steroidobacter gossypii sp. nov., isolated from soil of cotton cropping field.</title>
        <authorList>
            <person name="Huang R."/>
            <person name="Yang S."/>
            <person name="Zhen C."/>
            <person name="Liu W."/>
        </authorList>
    </citation>
    <scope>NUCLEOTIDE SEQUENCE [LARGE SCALE GENOMIC DNA]</scope>
    <source>
        <strain evidence="6 7">S1-65</strain>
    </source>
</reference>
<dbReference type="InterPro" id="IPR009056">
    <property type="entry name" value="Cyt_c-like_dom"/>
</dbReference>
<evidence type="ECO:0000259" key="5">
    <source>
        <dbReference type="PROSITE" id="PS51007"/>
    </source>
</evidence>
<evidence type="ECO:0000256" key="4">
    <source>
        <dbReference type="SAM" id="SignalP"/>
    </source>
</evidence>
<protein>
    <recommendedName>
        <fullName evidence="5">Cytochrome c domain-containing protein</fullName>
    </recommendedName>
</protein>
<keyword evidence="3" id="KW-0349">Heme</keyword>
<evidence type="ECO:0000256" key="2">
    <source>
        <dbReference type="ARBA" id="ARBA00023004"/>
    </source>
</evidence>
<keyword evidence="1 3" id="KW-0479">Metal-binding</keyword>
<proteinExistence type="predicted"/>
<evidence type="ECO:0000313" key="7">
    <source>
        <dbReference type="Proteomes" id="UP000661077"/>
    </source>
</evidence>
<accession>A0ABS1WUM5</accession>
<keyword evidence="4" id="KW-0732">Signal</keyword>
<evidence type="ECO:0000313" key="6">
    <source>
        <dbReference type="EMBL" id="MBM0104675.1"/>
    </source>
</evidence>
<gene>
    <name evidence="6" type="ORF">JM946_07950</name>
</gene>
<keyword evidence="7" id="KW-1185">Reference proteome</keyword>
<dbReference type="PROSITE" id="PS51257">
    <property type="entry name" value="PROKAR_LIPOPROTEIN"/>
    <property type="match status" value="1"/>
</dbReference>
<feature type="domain" description="Cytochrome c" evidence="5">
    <location>
        <begin position="34"/>
        <end position="140"/>
    </location>
</feature>
<dbReference type="PROSITE" id="PS51007">
    <property type="entry name" value="CYTC"/>
    <property type="match status" value="1"/>
</dbReference>
<feature type="chain" id="PRO_5047446978" description="Cytochrome c domain-containing protein" evidence="4">
    <location>
        <begin position="20"/>
        <end position="283"/>
    </location>
</feature>
<evidence type="ECO:0000256" key="1">
    <source>
        <dbReference type="ARBA" id="ARBA00022723"/>
    </source>
</evidence>
<name>A0ABS1WUM5_9GAMM</name>
<dbReference type="EMBL" id="JAEVLS010000002">
    <property type="protein sequence ID" value="MBM0104675.1"/>
    <property type="molecule type" value="Genomic_DNA"/>
</dbReference>
<organism evidence="6 7">
    <name type="scientific">Steroidobacter gossypii</name>
    <dbReference type="NCBI Taxonomy" id="2805490"/>
    <lineage>
        <taxon>Bacteria</taxon>
        <taxon>Pseudomonadati</taxon>
        <taxon>Pseudomonadota</taxon>
        <taxon>Gammaproteobacteria</taxon>
        <taxon>Steroidobacterales</taxon>
        <taxon>Steroidobacteraceae</taxon>
        <taxon>Steroidobacter</taxon>
    </lineage>
</organism>
<dbReference type="Proteomes" id="UP000661077">
    <property type="component" value="Unassembled WGS sequence"/>
</dbReference>
<keyword evidence="2 3" id="KW-0408">Iron</keyword>
<comment type="caution">
    <text evidence="6">The sequence shown here is derived from an EMBL/GenBank/DDBJ whole genome shotgun (WGS) entry which is preliminary data.</text>
</comment>